<evidence type="ECO:0000313" key="2">
    <source>
        <dbReference type="EMBL" id="TWU27508.1"/>
    </source>
</evidence>
<dbReference type="GO" id="GO:0008889">
    <property type="term" value="F:glycerophosphodiester phosphodiesterase activity"/>
    <property type="evidence" value="ECO:0007669"/>
    <property type="project" value="UniProtKB-EC"/>
</dbReference>
<keyword evidence="2" id="KW-0378">Hydrolase</keyword>
<dbReference type="InterPro" id="IPR017946">
    <property type="entry name" value="PLC-like_Pdiesterase_TIM-brl"/>
</dbReference>
<evidence type="ECO:0000313" key="3">
    <source>
        <dbReference type="Proteomes" id="UP000318437"/>
    </source>
</evidence>
<protein>
    <submittedName>
        <fullName evidence="2">Glycerophosphoryl diester phosphodiesterase</fullName>
        <ecNumber evidence="2">3.1.4.46</ecNumber>
    </submittedName>
</protein>
<gene>
    <name evidence="2" type="primary">ugpQ_1</name>
    <name evidence="2" type="ORF">Pla144_22820</name>
</gene>
<dbReference type="AlphaFoldDB" id="A0A5C6CSY6"/>
<dbReference type="GO" id="GO:0006629">
    <property type="term" value="P:lipid metabolic process"/>
    <property type="evidence" value="ECO:0007669"/>
    <property type="project" value="InterPro"/>
</dbReference>
<dbReference type="InterPro" id="IPR030395">
    <property type="entry name" value="GP_PDE_dom"/>
</dbReference>
<dbReference type="EMBL" id="SJPS01000003">
    <property type="protein sequence ID" value="TWU27508.1"/>
    <property type="molecule type" value="Genomic_DNA"/>
</dbReference>
<dbReference type="OrthoDB" id="238714at2"/>
<dbReference type="Proteomes" id="UP000318437">
    <property type="component" value="Unassembled WGS sequence"/>
</dbReference>
<dbReference type="PROSITE" id="PS51704">
    <property type="entry name" value="GP_PDE"/>
    <property type="match status" value="1"/>
</dbReference>
<dbReference type="EC" id="3.1.4.46" evidence="2"/>
<reference evidence="2 3" key="1">
    <citation type="submission" date="2019-02" db="EMBL/GenBank/DDBJ databases">
        <title>Deep-cultivation of Planctomycetes and their phenomic and genomic characterization uncovers novel biology.</title>
        <authorList>
            <person name="Wiegand S."/>
            <person name="Jogler M."/>
            <person name="Boedeker C."/>
            <person name="Pinto D."/>
            <person name="Vollmers J."/>
            <person name="Rivas-Marin E."/>
            <person name="Kohn T."/>
            <person name="Peeters S.H."/>
            <person name="Heuer A."/>
            <person name="Rast P."/>
            <person name="Oberbeckmann S."/>
            <person name="Bunk B."/>
            <person name="Jeske O."/>
            <person name="Meyerdierks A."/>
            <person name="Storesund J.E."/>
            <person name="Kallscheuer N."/>
            <person name="Luecker S."/>
            <person name="Lage O.M."/>
            <person name="Pohl T."/>
            <person name="Merkel B.J."/>
            <person name="Hornburger P."/>
            <person name="Mueller R.-W."/>
            <person name="Bruemmer F."/>
            <person name="Labrenz M."/>
            <person name="Spormann A.M."/>
            <person name="Op Den Camp H."/>
            <person name="Overmann J."/>
            <person name="Amann R."/>
            <person name="Jetten M.S.M."/>
            <person name="Mascher T."/>
            <person name="Medema M.H."/>
            <person name="Devos D.P."/>
            <person name="Kaster A.-K."/>
            <person name="Ovreas L."/>
            <person name="Rohde M."/>
            <person name="Galperin M.Y."/>
            <person name="Jogler C."/>
        </authorList>
    </citation>
    <scope>NUCLEOTIDE SEQUENCE [LARGE SCALE GENOMIC DNA]</scope>
    <source>
        <strain evidence="2 3">Pla144</strain>
    </source>
</reference>
<sequence length="282" mass="31113">MILRILSVCWILSSQSISPLSLCFAEASPPVLPSRGICAHRGASATHPENTIAALREAVRLGAHMVEFDLALTKDLQIVLMHDPTVNRTTNGHGEVADLTLSELRTLDAGTWKSPHFQHERIPTFKEALDVLPVNIWINVHLKGDAELASKAAREIVEASRLHQAVLACGAEGAASAREIDPNILICNMDRQLTNKQYVRATIDQNAAFIQLLAIRPTEAGTIEQLKQHNIRINYCCTDDAKTLRKLFAEGLDFVLVDQLDAMLQEVEALGIERQEPIYSGE</sequence>
<dbReference type="PANTHER" id="PTHR46211">
    <property type="entry name" value="GLYCEROPHOSPHORYL DIESTER PHOSPHODIESTERASE"/>
    <property type="match status" value="1"/>
</dbReference>
<dbReference type="RefSeq" id="WP_146450702.1">
    <property type="nucleotide sequence ID" value="NZ_SJPS01000003.1"/>
</dbReference>
<comment type="caution">
    <text evidence="2">The sequence shown here is derived from an EMBL/GenBank/DDBJ whole genome shotgun (WGS) entry which is preliminary data.</text>
</comment>
<accession>A0A5C6CSY6</accession>
<proteinExistence type="predicted"/>
<organism evidence="2 3">
    <name type="scientific">Bythopirellula polymerisocia</name>
    <dbReference type="NCBI Taxonomy" id="2528003"/>
    <lineage>
        <taxon>Bacteria</taxon>
        <taxon>Pseudomonadati</taxon>
        <taxon>Planctomycetota</taxon>
        <taxon>Planctomycetia</taxon>
        <taxon>Pirellulales</taxon>
        <taxon>Lacipirellulaceae</taxon>
        <taxon>Bythopirellula</taxon>
    </lineage>
</organism>
<keyword evidence="3" id="KW-1185">Reference proteome</keyword>
<evidence type="ECO:0000259" key="1">
    <source>
        <dbReference type="PROSITE" id="PS51704"/>
    </source>
</evidence>
<name>A0A5C6CSY6_9BACT</name>
<feature type="domain" description="GP-PDE" evidence="1">
    <location>
        <begin position="35"/>
        <end position="267"/>
    </location>
</feature>
<dbReference type="PANTHER" id="PTHR46211:SF1">
    <property type="entry name" value="GLYCEROPHOSPHODIESTER PHOSPHODIESTERASE, CYTOPLASMIC"/>
    <property type="match status" value="1"/>
</dbReference>
<dbReference type="SUPFAM" id="SSF51695">
    <property type="entry name" value="PLC-like phosphodiesterases"/>
    <property type="match status" value="1"/>
</dbReference>
<dbReference type="Gene3D" id="3.20.20.190">
    <property type="entry name" value="Phosphatidylinositol (PI) phosphodiesterase"/>
    <property type="match status" value="1"/>
</dbReference>
<dbReference type="Pfam" id="PF03009">
    <property type="entry name" value="GDPD"/>
    <property type="match status" value="1"/>
</dbReference>